<name>A0AAJ0HDA4_9PEZI</name>
<evidence type="ECO:0000313" key="1">
    <source>
        <dbReference type="EMBL" id="KAK3347250.1"/>
    </source>
</evidence>
<evidence type="ECO:0000313" key="2">
    <source>
        <dbReference type="Proteomes" id="UP001275084"/>
    </source>
</evidence>
<dbReference type="AlphaFoldDB" id="A0AAJ0HDA4"/>
<sequence>MKRNHGGLIWNAFMVDQVNIFFMVSWDTAQMTIGEVEVFCEVMALVLRKLVKQDNWDREVADLFLS</sequence>
<accession>A0AAJ0HDA4</accession>
<keyword evidence="2" id="KW-1185">Reference proteome</keyword>
<gene>
    <name evidence="1" type="ORF">B0T25DRAFT_554006</name>
</gene>
<reference evidence="1" key="1">
    <citation type="journal article" date="2023" name="Mol. Phylogenet. Evol.">
        <title>Genome-scale phylogeny and comparative genomics of the fungal order Sordariales.</title>
        <authorList>
            <person name="Hensen N."/>
            <person name="Bonometti L."/>
            <person name="Westerberg I."/>
            <person name="Brannstrom I.O."/>
            <person name="Guillou S."/>
            <person name="Cros-Aarteil S."/>
            <person name="Calhoun S."/>
            <person name="Haridas S."/>
            <person name="Kuo A."/>
            <person name="Mondo S."/>
            <person name="Pangilinan J."/>
            <person name="Riley R."/>
            <person name="LaButti K."/>
            <person name="Andreopoulos B."/>
            <person name="Lipzen A."/>
            <person name="Chen C."/>
            <person name="Yan M."/>
            <person name="Daum C."/>
            <person name="Ng V."/>
            <person name="Clum A."/>
            <person name="Steindorff A."/>
            <person name="Ohm R.A."/>
            <person name="Martin F."/>
            <person name="Silar P."/>
            <person name="Natvig D.O."/>
            <person name="Lalanne C."/>
            <person name="Gautier V."/>
            <person name="Ament-Velasquez S.L."/>
            <person name="Kruys A."/>
            <person name="Hutchinson M.I."/>
            <person name="Powell A.J."/>
            <person name="Barry K."/>
            <person name="Miller A.N."/>
            <person name="Grigoriev I.V."/>
            <person name="Debuchy R."/>
            <person name="Gladieux P."/>
            <person name="Hiltunen Thoren M."/>
            <person name="Johannesson H."/>
        </authorList>
    </citation>
    <scope>NUCLEOTIDE SEQUENCE</scope>
    <source>
        <strain evidence="1">CBS 955.72</strain>
    </source>
</reference>
<dbReference type="Proteomes" id="UP001275084">
    <property type="component" value="Unassembled WGS sequence"/>
</dbReference>
<protein>
    <submittedName>
        <fullName evidence="1">Uncharacterized protein</fullName>
    </submittedName>
</protein>
<proteinExistence type="predicted"/>
<organism evidence="1 2">
    <name type="scientific">Lasiosphaeria hispida</name>
    <dbReference type="NCBI Taxonomy" id="260671"/>
    <lineage>
        <taxon>Eukaryota</taxon>
        <taxon>Fungi</taxon>
        <taxon>Dikarya</taxon>
        <taxon>Ascomycota</taxon>
        <taxon>Pezizomycotina</taxon>
        <taxon>Sordariomycetes</taxon>
        <taxon>Sordariomycetidae</taxon>
        <taxon>Sordariales</taxon>
        <taxon>Lasiosphaeriaceae</taxon>
        <taxon>Lasiosphaeria</taxon>
    </lineage>
</organism>
<reference evidence="1" key="2">
    <citation type="submission" date="2023-06" db="EMBL/GenBank/DDBJ databases">
        <authorList>
            <consortium name="Lawrence Berkeley National Laboratory"/>
            <person name="Haridas S."/>
            <person name="Hensen N."/>
            <person name="Bonometti L."/>
            <person name="Westerberg I."/>
            <person name="Brannstrom I.O."/>
            <person name="Guillou S."/>
            <person name="Cros-Aarteil S."/>
            <person name="Calhoun S."/>
            <person name="Kuo A."/>
            <person name="Mondo S."/>
            <person name="Pangilinan J."/>
            <person name="Riley R."/>
            <person name="Labutti K."/>
            <person name="Andreopoulos B."/>
            <person name="Lipzen A."/>
            <person name="Chen C."/>
            <person name="Yanf M."/>
            <person name="Daum C."/>
            <person name="Ng V."/>
            <person name="Clum A."/>
            <person name="Steindorff A."/>
            <person name="Ohm R."/>
            <person name="Martin F."/>
            <person name="Silar P."/>
            <person name="Natvig D."/>
            <person name="Lalanne C."/>
            <person name="Gautier V."/>
            <person name="Ament-Velasquez S.L."/>
            <person name="Kruys A."/>
            <person name="Hutchinson M.I."/>
            <person name="Powell A.J."/>
            <person name="Barry K."/>
            <person name="Miller A.N."/>
            <person name="Grigoriev I.V."/>
            <person name="Debuchy R."/>
            <person name="Gladieux P."/>
            <person name="Thoren M.H."/>
            <person name="Johannesson H."/>
        </authorList>
    </citation>
    <scope>NUCLEOTIDE SEQUENCE</scope>
    <source>
        <strain evidence="1">CBS 955.72</strain>
    </source>
</reference>
<dbReference type="EMBL" id="JAUIQD010000006">
    <property type="protein sequence ID" value="KAK3347250.1"/>
    <property type="molecule type" value="Genomic_DNA"/>
</dbReference>
<comment type="caution">
    <text evidence="1">The sequence shown here is derived from an EMBL/GenBank/DDBJ whole genome shotgun (WGS) entry which is preliminary data.</text>
</comment>